<dbReference type="RefSeq" id="XP_009065267.1">
    <property type="nucleotide sequence ID" value="XM_009067019.1"/>
</dbReference>
<keyword evidence="1" id="KW-0732">Signal</keyword>
<dbReference type="GO" id="GO:0005576">
    <property type="term" value="C:extracellular region"/>
    <property type="evidence" value="ECO:0007669"/>
    <property type="project" value="InterPro"/>
</dbReference>
<accession>V3ZTB2</accession>
<evidence type="ECO:0000256" key="1">
    <source>
        <dbReference type="SAM" id="SignalP"/>
    </source>
</evidence>
<dbReference type="KEGG" id="lgi:LOTGIDRAFT_229629"/>
<feature type="signal peptide" evidence="1">
    <location>
        <begin position="1"/>
        <end position="18"/>
    </location>
</feature>
<keyword evidence="3" id="KW-1185">Reference proteome</keyword>
<dbReference type="GeneID" id="20248067"/>
<dbReference type="GO" id="GO:0007160">
    <property type="term" value="P:cell-matrix adhesion"/>
    <property type="evidence" value="ECO:0007669"/>
    <property type="project" value="InterPro"/>
</dbReference>
<dbReference type="EMBL" id="KB203566">
    <property type="protein sequence ID" value="ESO84141.1"/>
    <property type="molecule type" value="Genomic_DNA"/>
</dbReference>
<proteinExistence type="predicted"/>
<dbReference type="GO" id="GO:0005509">
    <property type="term" value="F:calcium ion binding"/>
    <property type="evidence" value="ECO:0007669"/>
    <property type="project" value="InterPro"/>
</dbReference>
<evidence type="ECO:0000313" key="2">
    <source>
        <dbReference type="EMBL" id="ESO84141.1"/>
    </source>
</evidence>
<evidence type="ECO:0000313" key="3">
    <source>
        <dbReference type="Proteomes" id="UP000030746"/>
    </source>
</evidence>
<dbReference type="PANTHER" id="PTHR10697:SF13">
    <property type="entry name" value="RICIN B LECTIN DOMAIN-CONTAINING PROTEIN"/>
    <property type="match status" value="1"/>
</dbReference>
<dbReference type="InterPro" id="IPR001299">
    <property type="entry name" value="Ependymin"/>
</dbReference>
<feature type="chain" id="PRO_5004716581" description="ZP domain-containing protein" evidence="1">
    <location>
        <begin position="19"/>
        <end position="452"/>
    </location>
</feature>
<dbReference type="OMA" id="EYVIQES"/>
<gene>
    <name evidence="2" type="ORF">LOTGIDRAFT_229629</name>
</gene>
<name>V3ZTB2_LOTGI</name>
<reference evidence="2 3" key="1">
    <citation type="journal article" date="2013" name="Nature">
        <title>Insights into bilaterian evolution from three spiralian genomes.</title>
        <authorList>
            <person name="Simakov O."/>
            <person name="Marletaz F."/>
            <person name="Cho S.J."/>
            <person name="Edsinger-Gonzales E."/>
            <person name="Havlak P."/>
            <person name="Hellsten U."/>
            <person name="Kuo D.H."/>
            <person name="Larsson T."/>
            <person name="Lv J."/>
            <person name="Arendt D."/>
            <person name="Savage R."/>
            <person name="Osoegawa K."/>
            <person name="de Jong P."/>
            <person name="Grimwood J."/>
            <person name="Chapman J.A."/>
            <person name="Shapiro H."/>
            <person name="Aerts A."/>
            <person name="Otillar R.P."/>
            <person name="Terry A.Y."/>
            <person name="Boore J.L."/>
            <person name="Grigoriev I.V."/>
            <person name="Lindberg D.R."/>
            <person name="Seaver E.C."/>
            <person name="Weisblat D.A."/>
            <person name="Putnam N.H."/>
            <person name="Rokhsar D.S."/>
        </authorList>
    </citation>
    <scope>NUCLEOTIDE SEQUENCE [LARGE SCALE GENOMIC DNA]</scope>
</reference>
<dbReference type="HOGENOM" id="CLU_605931_0_0_1"/>
<protein>
    <recommendedName>
        <fullName evidence="4">ZP domain-containing protein</fullName>
    </recommendedName>
</protein>
<dbReference type="GO" id="GO:0005764">
    <property type="term" value="C:lysosome"/>
    <property type="evidence" value="ECO:0007669"/>
    <property type="project" value="TreeGrafter"/>
</dbReference>
<evidence type="ECO:0008006" key="4">
    <source>
        <dbReference type="Google" id="ProtNLM"/>
    </source>
</evidence>
<dbReference type="AlphaFoldDB" id="V3ZTB2"/>
<sequence>MWALQVICFVTVVVTTWAATPCCTDREYEADIGVIGSTFRKHNFNDLQGYSSMSYDSHGKMVVLSTHVVVNGTMHYSKVVFDYNAGYRSMAFDSHGKMEVFSTHAVVNGTMHYSKLILDYDAKREYAVIENHCTVYELDIPMRGPCIPDNATFLREAIYGYGSNTLYANTWEYIDPNSGAKTTTSVTRDTCIPLVVTQYKRKGAFTPALSATPCCIDREFEADLGVIGSNYGGRHFNAFEGVSSISTDTHAKMTSVDTHVLVNGSIFHTKIVLDYINHREYLVVNGDCNVYELHVPARDPCIPDNATHLRETIYGYGTNTLYADVWEYTNPYTGGQTRLSVTKECVPLVATRYNAHSPVAGGQPQDLVLIYSNFRVGIKSRHVFNIPKQCANKPVKGVSSISTDTHAKMTSVDTHILVNGSIFHTKIVLDYINRTNDNLFNKRLFVAIGAKP</sequence>
<dbReference type="CTD" id="20248067"/>
<organism evidence="2 3">
    <name type="scientific">Lottia gigantea</name>
    <name type="common">Giant owl limpet</name>
    <dbReference type="NCBI Taxonomy" id="225164"/>
    <lineage>
        <taxon>Eukaryota</taxon>
        <taxon>Metazoa</taxon>
        <taxon>Spiralia</taxon>
        <taxon>Lophotrochozoa</taxon>
        <taxon>Mollusca</taxon>
        <taxon>Gastropoda</taxon>
        <taxon>Patellogastropoda</taxon>
        <taxon>Lottioidea</taxon>
        <taxon>Lottiidae</taxon>
        <taxon>Lottia</taxon>
    </lineage>
</organism>
<dbReference type="Pfam" id="PF00811">
    <property type="entry name" value="Ependymin"/>
    <property type="match status" value="2"/>
</dbReference>
<dbReference type="Proteomes" id="UP000030746">
    <property type="component" value="Unassembled WGS sequence"/>
</dbReference>
<dbReference type="OrthoDB" id="6084362at2759"/>
<dbReference type="PANTHER" id="PTHR10697">
    <property type="entry name" value="MAMMALIAN EPENDYMIN-RELATED PROTEIN 1"/>
    <property type="match status" value="1"/>
</dbReference>